<name>A0A2A7SA45_BURGA</name>
<protein>
    <submittedName>
        <fullName evidence="1">MobD</fullName>
    </submittedName>
</protein>
<comment type="caution">
    <text evidence="1">The sequence shown here is derived from an EMBL/GenBank/DDBJ whole genome shotgun (WGS) entry which is preliminary data.</text>
</comment>
<proteinExistence type="predicted"/>
<evidence type="ECO:0000313" key="2">
    <source>
        <dbReference type="Proteomes" id="UP000220629"/>
    </source>
</evidence>
<evidence type="ECO:0000313" key="1">
    <source>
        <dbReference type="EMBL" id="PEH40574.1"/>
    </source>
</evidence>
<dbReference type="EMBL" id="PDDY01000002">
    <property type="protein sequence ID" value="PEH40574.1"/>
    <property type="molecule type" value="Genomic_DNA"/>
</dbReference>
<organism evidence="1 2">
    <name type="scientific">Burkholderia gladioli</name>
    <name type="common">Pseudomonas marginata</name>
    <name type="synonym">Phytomonas marginata</name>
    <dbReference type="NCBI Taxonomy" id="28095"/>
    <lineage>
        <taxon>Bacteria</taxon>
        <taxon>Pseudomonadati</taxon>
        <taxon>Pseudomonadota</taxon>
        <taxon>Betaproteobacteria</taxon>
        <taxon>Burkholderiales</taxon>
        <taxon>Burkholderiaceae</taxon>
        <taxon>Burkholderia</taxon>
    </lineage>
</organism>
<reference evidence="2" key="1">
    <citation type="submission" date="2017-09" db="EMBL/GenBank/DDBJ databases">
        <title>FDA dAtabase for Regulatory Grade micrObial Sequences (FDA-ARGOS): Supporting development and validation of Infectious Disease Dx tests.</title>
        <authorList>
            <person name="Minogue T."/>
            <person name="Wolcott M."/>
            <person name="Wasieloski L."/>
            <person name="Aguilar W."/>
            <person name="Moore D."/>
            <person name="Tallon L."/>
            <person name="Sadzewicz L."/>
            <person name="Ott S."/>
            <person name="Zhao X."/>
            <person name="Nagaraj S."/>
            <person name="Vavikolanu K."/>
            <person name="Aluvathingal J."/>
            <person name="Nadendla S."/>
            <person name="Sichtig H."/>
        </authorList>
    </citation>
    <scope>NUCLEOTIDE SEQUENCE [LARGE SCALE GENOMIC DNA]</scope>
    <source>
        <strain evidence="2">FDAARGOS_390</strain>
    </source>
</reference>
<sequence length="98" mass="11190">MAILSPLRSRKRRKRMQGLTSRELSVLLDAEPTYQLTAVGSEEDGKMSWTLQISSADGKKKYVLQAARGEVRSWKGLNFLASFIREKYPHIRGFSVEM</sequence>
<accession>A0A2A7SA45</accession>
<dbReference type="Proteomes" id="UP000220629">
    <property type="component" value="Unassembled WGS sequence"/>
</dbReference>
<gene>
    <name evidence="1" type="ORF">CRM94_16335</name>
</gene>
<dbReference type="AlphaFoldDB" id="A0A2A7SA45"/>